<organism evidence="1 2">
    <name type="scientific">Phocaeicola vulgatus</name>
    <name type="common">Bacteroides vulgatus</name>
    <dbReference type="NCBI Taxonomy" id="821"/>
    <lineage>
        <taxon>Bacteria</taxon>
        <taxon>Pseudomonadati</taxon>
        <taxon>Bacteroidota</taxon>
        <taxon>Bacteroidia</taxon>
        <taxon>Bacteroidales</taxon>
        <taxon>Bacteroidaceae</taxon>
        <taxon>Phocaeicola</taxon>
    </lineage>
</organism>
<gene>
    <name evidence="1" type="ORF">DWY53_17730</name>
</gene>
<dbReference type="Proteomes" id="UP000266497">
    <property type="component" value="Unassembled WGS sequence"/>
</dbReference>
<dbReference type="RefSeq" id="WP_032950725.1">
    <property type="nucleotide sequence ID" value="NZ_JADNOM010000041.1"/>
</dbReference>
<evidence type="ECO:0000313" key="2">
    <source>
        <dbReference type="Proteomes" id="UP000266497"/>
    </source>
</evidence>
<dbReference type="AlphaFoldDB" id="A0A395UMU1"/>
<name>A0A395UMU1_PHOVU</name>
<protein>
    <submittedName>
        <fullName evidence="1">Uncharacterized protein</fullName>
    </submittedName>
</protein>
<proteinExistence type="predicted"/>
<accession>A0A395UMU1</accession>
<comment type="caution">
    <text evidence="1">The sequence shown here is derived from an EMBL/GenBank/DDBJ whole genome shotgun (WGS) entry which is preliminary data.</text>
</comment>
<reference evidence="1 2" key="1">
    <citation type="submission" date="2018-08" db="EMBL/GenBank/DDBJ databases">
        <title>A genome reference for cultivated species of the human gut microbiota.</title>
        <authorList>
            <person name="Zou Y."/>
            <person name="Xue W."/>
            <person name="Luo G."/>
        </authorList>
    </citation>
    <scope>NUCLEOTIDE SEQUENCE [LARGE SCALE GENOMIC DNA]</scope>
    <source>
        <strain evidence="1 2">AF25-30LB</strain>
    </source>
</reference>
<evidence type="ECO:0000313" key="1">
    <source>
        <dbReference type="EMBL" id="RGR34927.1"/>
    </source>
</evidence>
<dbReference type="EMBL" id="QRUD01000060">
    <property type="protein sequence ID" value="RGR34927.1"/>
    <property type="molecule type" value="Genomic_DNA"/>
</dbReference>
<sequence>MSLKEIHKQCRNSACIEFDKAIPNGILLMNEMEKYLCSLFERLGQINVTGEKDQHRLPLIVSFIRTHMMIDELLHYCENIEAATLVRKQLELLARYKETENMDELKIAIKKKKVPQISKIENGGVMYGMLSEIAHSAKSETYTLLGYEKQEDDSVGINLFGVYDENIKVTFGIHTDIFCRFFIEMLQFQKEHIENYSEDSDMDWMCNDFIPLGLKSGIEYFERYSR</sequence>